<organism evidence="2 3">
    <name type="scientific">Fusarium oxysporum f. sp. cubense</name>
    <dbReference type="NCBI Taxonomy" id="61366"/>
    <lineage>
        <taxon>Eukaryota</taxon>
        <taxon>Fungi</taxon>
        <taxon>Dikarya</taxon>
        <taxon>Ascomycota</taxon>
        <taxon>Pezizomycotina</taxon>
        <taxon>Sordariomycetes</taxon>
        <taxon>Hypocreomycetidae</taxon>
        <taxon>Hypocreales</taxon>
        <taxon>Nectriaceae</taxon>
        <taxon>Fusarium</taxon>
        <taxon>Fusarium oxysporum species complex</taxon>
    </lineage>
</organism>
<name>A0A5C6SBC5_FUSOC</name>
<dbReference type="EMBL" id="VMNF01000015">
    <property type="protein sequence ID" value="TXB95872.1"/>
    <property type="molecule type" value="Genomic_DNA"/>
</dbReference>
<gene>
    <name evidence="2" type="ORF">FocTR4_00016455</name>
</gene>
<dbReference type="Proteomes" id="UP000321331">
    <property type="component" value="Unassembled WGS sequence"/>
</dbReference>
<keyword evidence="1" id="KW-0732">Signal</keyword>
<feature type="chain" id="PRO_5022870784" evidence="1">
    <location>
        <begin position="19"/>
        <end position="311"/>
    </location>
</feature>
<evidence type="ECO:0000313" key="2">
    <source>
        <dbReference type="EMBL" id="TXB95872.1"/>
    </source>
</evidence>
<feature type="signal peptide" evidence="1">
    <location>
        <begin position="1"/>
        <end position="18"/>
    </location>
</feature>
<evidence type="ECO:0000256" key="1">
    <source>
        <dbReference type="SAM" id="SignalP"/>
    </source>
</evidence>
<dbReference type="AlphaFoldDB" id="A0A5C6SBC5"/>
<sequence length="311" mass="32695">MRFSDLFAFGLVTNVAIASVCKPRASDSSNESLIYMYLWTTLSATASTTTVAAETTTATSADLSTPFASTVGDETTTEAIGAATTTETSVTVNFSTTIETTGTAETATTDAITTDAITTAATTTAETTTADATTTTADTFVPIPTFDVLAIGAQVDGQKLRGHVTTDYEMGWNLDRTPPILAFSIDPDTNQVKEVNGNHLCLQYGDPNEDYPNFLKFCDPGSVTNIDIGLGMVTCEQTHDRRLECSAPAAQCVEDDMTRMVTCSALPGTFTGFYTNSGMSQGITLVMGPESNGPTGTAYQSVDLGIEPASQ</sequence>
<protein>
    <submittedName>
        <fullName evidence="2">Uncharacterized protein</fullName>
    </submittedName>
</protein>
<proteinExistence type="predicted"/>
<reference evidence="2 3" key="1">
    <citation type="submission" date="2019-07" db="EMBL/GenBank/DDBJ databases">
        <title>The First High-Quality Draft Genome Sequence of the Causal Agent of the Current Panama Disease Epidemic.</title>
        <authorList>
            <person name="Warmington R.J."/>
            <person name="Kay W."/>
            <person name="Jeffries A."/>
            <person name="Bebber D."/>
            <person name="Moore K."/>
            <person name="Studholme D.J."/>
        </authorList>
    </citation>
    <scope>NUCLEOTIDE SEQUENCE [LARGE SCALE GENOMIC DNA]</scope>
    <source>
        <strain evidence="2 3">TR4</strain>
    </source>
</reference>
<accession>A0A5C6SBC5</accession>
<comment type="caution">
    <text evidence="2">The sequence shown here is derived from an EMBL/GenBank/DDBJ whole genome shotgun (WGS) entry which is preliminary data.</text>
</comment>
<evidence type="ECO:0000313" key="3">
    <source>
        <dbReference type="Proteomes" id="UP000321331"/>
    </source>
</evidence>